<dbReference type="AlphaFoldDB" id="A0A9W9NQK3"/>
<reference evidence="1" key="2">
    <citation type="journal article" date="2023" name="IMA Fungus">
        <title>Comparative genomic study of the Penicillium genus elucidates a diverse pangenome and 15 lateral gene transfer events.</title>
        <authorList>
            <person name="Petersen C."/>
            <person name="Sorensen T."/>
            <person name="Nielsen M.R."/>
            <person name="Sondergaard T.E."/>
            <person name="Sorensen J.L."/>
            <person name="Fitzpatrick D.A."/>
            <person name="Frisvad J.C."/>
            <person name="Nielsen K.L."/>
        </authorList>
    </citation>
    <scope>NUCLEOTIDE SEQUENCE</scope>
    <source>
        <strain evidence="1">IBT 19713</strain>
    </source>
</reference>
<dbReference type="GeneID" id="83205224"/>
<keyword evidence="2" id="KW-1185">Reference proteome</keyword>
<feature type="non-terminal residue" evidence="1">
    <location>
        <position position="177"/>
    </location>
</feature>
<dbReference type="EMBL" id="JAPQKS010000006">
    <property type="protein sequence ID" value="KAJ5224083.1"/>
    <property type="molecule type" value="Genomic_DNA"/>
</dbReference>
<name>A0A9W9NQK3_9EURO</name>
<protein>
    <submittedName>
        <fullName evidence="1">Uncharacterized protein</fullName>
    </submittedName>
</protein>
<gene>
    <name evidence="1" type="ORF">N7468_008625</name>
</gene>
<evidence type="ECO:0000313" key="2">
    <source>
        <dbReference type="Proteomes" id="UP001150941"/>
    </source>
</evidence>
<proteinExistence type="predicted"/>
<dbReference type="Proteomes" id="UP001150941">
    <property type="component" value="Unassembled WGS sequence"/>
</dbReference>
<sequence>NQGITLIVIGGTINTTLLPNGPNIHDVDFFLTTILHQLSQVPLEGSQGSIQEENRTLGQEWLNNHTPFYSSLPIYGLFSRWRPLTNKQFIRGYSLSTRLDSRSLRRIEDLTSSMFAEAKQMGRYTFHSRPSEDMVSFNLVASTYDHRVWRTGLPVRSAVLKPHAGQLVLWWVTTWES</sequence>
<comment type="caution">
    <text evidence="1">The sequence shown here is derived from an EMBL/GenBank/DDBJ whole genome shotgun (WGS) entry which is preliminary data.</text>
</comment>
<accession>A0A9W9NQK3</accession>
<evidence type="ECO:0000313" key="1">
    <source>
        <dbReference type="EMBL" id="KAJ5224083.1"/>
    </source>
</evidence>
<dbReference type="OrthoDB" id="3868412at2759"/>
<organism evidence="1 2">
    <name type="scientific">Penicillium chermesinum</name>
    <dbReference type="NCBI Taxonomy" id="63820"/>
    <lineage>
        <taxon>Eukaryota</taxon>
        <taxon>Fungi</taxon>
        <taxon>Dikarya</taxon>
        <taxon>Ascomycota</taxon>
        <taxon>Pezizomycotina</taxon>
        <taxon>Eurotiomycetes</taxon>
        <taxon>Eurotiomycetidae</taxon>
        <taxon>Eurotiales</taxon>
        <taxon>Aspergillaceae</taxon>
        <taxon>Penicillium</taxon>
    </lineage>
</organism>
<dbReference type="RefSeq" id="XP_058328266.1">
    <property type="nucleotide sequence ID" value="XM_058477921.1"/>
</dbReference>
<reference evidence="1" key="1">
    <citation type="submission" date="2022-11" db="EMBL/GenBank/DDBJ databases">
        <authorList>
            <person name="Petersen C."/>
        </authorList>
    </citation>
    <scope>NUCLEOTIDE SEQUENCE</scope>
    <source>
        <strain evidence="1">IBT 19713</strain>
    </source>
</reference>